<evidence type="ECO:0000259" key="1">
    <source>
        <dbReference type="PROSITE" id="PS50943"/>
    </source>
</evidence>
<reference evidence="2 3" key="1">
    <citation type="journal article" date="2015" name="BMC Genomics">
        <title>Genome mining reveals unlocked bioactive potential of marine Gram-negative bacteria.</title>
        <authorList>
            <person name="Machado H."/>
            <person name="Sonnenschein E.C."/>
            <person name="Melchiorsen J."/>
            <person name="Gram L."/>
        </authorList>
    </citation>
    <scope>NUCLEOTIDE SEQUENCE [LARGE SCALE GENOMIC DNA]</scope>
    <source>
        <strain evidence="2 3">S4054</strain>
    </source>
</reference>
<dbReference type="InterPro" id="IPR010982">
    <property type="entry name" value="Lambda_DNA-bd_dom_sf"/>
</dbReference>
<evidence type="ECO:0000313" key="2">
    <source>
        <dbReference type="EMBL" id="KKE82334.1"/>
    </source>
</evidence>
<dbReference type="SMART" id="SM00530">
    <property type="entry name" value="HTH_XRE"/>
    <property type="match status" value="1"/>
</dbReference>
<dbReference type="CDD" id="cd00093">
    <property type="entry name" value="HTH_XRE"/>
    <property type="match status" value="1"/>
</dbReference>
<dbReference type="AlphaFoldDB" id="A0A0F6AAD0"/>
<dbReference type="Proteomes" id="UP000033434">
    <property type="component" value="Unassembled WGS sequence"/>
</dbReference>
<accession>A0A0F6AAD0</accession>
<evidence type="ECO:0000313" key="3">
    <source>
        <dbReference type="Proteomes" id="UP000033434"/>
    </source>
</evidence>
<dbReference type="InterPro" id="IPR001387">
    <property type="entry name" value="Cro/C1-type_HTH"/>
</dbReference>
<dbReference type="Pfam" id="PF01381">
    <property type="entry name" value="HTH_3"/>
    <property type="match status" value="1"/>
</dbReference>
<comment type="caution">
    <text evidence="2">The sequence shown here is derived from an EMBL/GenBank/DDBJ whole genome shotgun (WGS) entry which is preliminary data.</text>
</comment>
<dbReference type="SUPFAM" id="SSF47413">
    <property type="entry name" value="lambda repressor-like DNA-binding domains"/>
    <property type="match status" value="1"/>
</dbReference>
<dbReference type="GO" id="GO:0003677">
    <property type="term" value="F:DNA binding"/>
    <property type="evidence" value="ECO:0007669"/>
    <property type="project" value="InterPro"/>
</dbReference>
<dbReference type="PATRIC" id="fig|1129367.4.peg.3865"/>
<feature type="domain" description="HTH cro/C1-type" evidence="1">
    <location>
        <begin position="1"/>
        <end position="52"/>
    </location>
</feature>
<dbReference type="Gene3D" id="1.10.260.40">
    <property type="entry name" value="lambda repressor-like DNA-binding domains"/>
    <property type="match status" value="1"/>
</dbReference>
<sequence>MRVNAGLTQKEMADKLGISRETVSNYELDVGQPKMRDFLKWLIFCKIDTRSVVNQIDAIQSQVNKNIKVEQNNRKKTK</sequence>
<dbReference type="PROSITE" id="PS50943">
    <property type="entry name" value="HTH_CROC1"/>
    <property type="match status" value="1"/>
</dbReference>
<name>A0A0F6AAD0_9GAMM</name>
<protein>
    <recommendedName>
        <fullName evidence="1">HTH cro/C1-type domain-containing protein</fullName>
    </recommendedName>
</protein>
<organism evidence="2 3">
    <name type="scientific">Pseudoalteromonas luteoviolacea S4054</name>
    <dbReference type="NCBI Taxonomy" id="1129367"/>
    <lineage>
        <taxon>Bacteria</taxon>
        <taxon>Pseudomonadati</taxon>
        <taxon>Pseudomonadota</taxon>
        <taxon>Gammaproteobacteria</taxon>
        <taxon>Alteromonadales</taxon>
        <taxon>Pseudoalteromonadaceae</taxon>
        <taxon>Pseudoalteromonas</taxon>
    </lineage>
</organism>
<proteinExistence type="predicted"/>
<gene>
    <name evidence="2" type="ORF">N479_19025</name>
</gene>
<dbReference type="EMBL" id="AUXW01000166">
    <property type="protein sequence ID" value="KKE82334.1"/>
    <property type="molecule type" value="Genomic_DNA"/>
</dbReference>